<keyword evidence="2" id="KW-0012">Acyltransferase</keyword>
<reference evidence="4 5" key="1">
    <citation type="submission" date="2018-11" db="EMBL/GenBank/DDBJ databases">
        <title>Draft genome of Simplicispira Flexivirga sp. BO-16.</title>
        <authorList>
            <person name="Im W.T."/>
        </authorList>
    </citation>
    <scope>NUCLEOTIDE SEQUENCE [LARGE SCALE GENOMIC DNA]</scope>
    <source>
        <strain evidence="4 5">BO-16</strain>
    </source>
</reference>
<comment type="caution">
    <text evidence="4">The sequence shown here is derived from an EMBL/GenBank/DDBJ whole genome shotgun (WGS) entry which is preliminary data.</text>
</comment>
<dbReference type="EMBL" id="RJJQ01000023">
    <property type="protein sequence ID" value="RNI18314.1"/>
    <property type="molecule type" value="Genomic_DNA"/>
</dbReference>
<protein>
    <submittedName>
        <fullName evidence="4">GNAT family N-acetyltransferase</fullName>
    </submittedName>
</protein>
<evidence type="ECO:0000259" key="3">
    <source>
        <dbReference type="PROSITE" id="PS51186"/>
    </source>
</evidence>
<dbReference type="PANTHER" id="PTHR43877">
    <property type="entry name" value="AMINOALKYLPHOSPHONATE N-ACETYLTRANSFERASE-RELATED-RELATED"/>
    <property type="match status" value="1"/>
</dbReference>
<dbReference type="SUPFAM" id="SSF55729">
    <property type="entry name" value="Acyl-CoA N-acyltransferases (Nat)"/>
    <property type="match status" value="1"/>
</dbReference>
<dbReference type="CDD" id="cd04301">
    <property type="entry name" value="NAT_SF"/>
    <property type="match status" value="1"/>
</dbReference>
<sequence>MDDARLLAAYDSQLRAEAEMRGTVRFERHGPLFWGMHHGGRGFVSYRSLGAPTDAEVEQLITDTVEHYAVHPEVTEFEWKTRGHDGVPQLHGLLVRHGFVAEDVESVMVGEAVGLAADLPLPEGVALRRVTELADVTAMAAMQASVFGDPETIGERVEATMHQLEVPDPGFELWVAESEGRVISAGRVNPVPGTDFAGIWGGATLPEWRGRGIYRALTAKRAQAALQAGKKFINSDSTEYSRPILERYGFRRVTTTTPYIWRR</sequence>
<dbReference type="InterPro" id="IPR000182">
    <property type="entry name" value="GNAT_dom"/>
</dbReference>
<dbReference type="Proteomes" id="UP000271678">
    <property type="component" value="Unassembled WGS sequence"/>
</dbReference>
<organism evidence="4 5">
    <name type="scientific">Flexivirga caeni</name>
    <dbReference type="NCBI Taxonomy" id="2294115"/>
    <lineage>
        <taxon>Bacteria</taxon>
        <taxon>Bacillati</taxon>
        <taxon>Actinomycetota</taxon>
        <taxon>Actinomycetes</taxon>
        <taxon>Micrococcales</taxon>
        <taxon>Dermacoccaceae</taxon>
        <taxon>Flexivirga</taxon>
    </lineage>
</organism>
<keyword evidence="1 4" id="KW-0808">Transferase</keyword>
<evidence type="ECO:0000256" key="2">
    <source>
        <dbReference type="ARBA" id="ARBA00023315"/>
    </source>
</evidence>
<dbReference type="GO" id="GO:0016747">
    <property type="term" value="F:acyltransferase activity, transferring groups other than amino-acyl groups"/>
    <property type="evidence" value="ECO:0007669"/>
    <property type="project" value="InterPro"/>
</dbReference>
<dbReference type="InterPro" id="IPR050832">
    <property type="entry name" value="Bact_Acetyltransf"/>
</dbReference>
<evidence type="ECO:0000313" key="5">
    <source>
        <dbReference type="Proteomes" id="UP000271678"/>
    </source>
</evidence>
<gene>
    <name evidence="4" type="ORF">EFY87_18125</name>
</gene>
<evidence type="ECO:0000313" key="4">
    <source>
        <dbReference type="EMBL" id="RNI18314.1"/>
    </source>
</evidence>
<dbReference type="RefSeq" id="WP_123272890.1">
    <property type="nucleotide sequence ID" value="NZ_RJJQ01000023.1"/>
</dbReference>
<dbReference type="PROSITE" id="PS51186">
    <property type="entry name" value="GNAT"/>
    <property type="match status" value="1"/>
</dbReference>
<dbReference type="AlphaFoldDB" id="A0A3M9LYE6"/>
<evidence type="ECO:0000256" key="1">
    <source>
        <dbReference type="ARBA" id="ARBA00022679"/>
    </source>
</evidence>
<keyword evidence="5" id="KW-1185">Reference proteome</keyword>
<dbReference type="InterPro" id="IPR016181">
    <property type="entry name" value="Acyl_CoA_acyltransferase"/>
</dbReference>
<dbReference type="Gene3D" id="3.40.630.30">
    <property type="match status" value="1"/>
</dbReference>
<dbReference type="OrthoDB" id="164800at2"/>
<feature type="domain" description="N-acetyltransferase" evidence="3">
    <location>
        <begin position="125"/>
        <end position="263"/>
    </location>
</feature>
<accession>A0A3M9LYE6</accession>
<dbReference type="Pfam" id="PF00583">
    <property type="entry name" value="Acetyltransf_1"/>
    <property type="match status" value="1"/>
</dbReference>
<name>A0A3M9LYE6_9MICO</name>
<proteinExistence type="predicted"/>